<evidence type="ECO:0000313" key="2">
    <source>
        <dbReference type="Proteomes" id="UP000241986"/>
    </source>
</evidence>
<evidence type="ECO:0000313" key="1">
    <source>
        <dbReference type="EMBL" id="PTH81112.1"/>
    </source>
</evidence>
<dbReference type="AlphaFoldDB" id="A0A2T4N2P9"/>
<dbReference type="Proteomes" id="UP000241986">
    <property type="component" value="Unassembled WGS sequence"/>
</dbReference>
<sequence>MNNVYFLGFTPKPYVWVVVDADEHWYDFNARKNKSLFIREVVFAAEGKDLSIIVTRPGMVWISSNTKRLATTQEDDFFKTVELRKNIIKVANVFNYLLALTSKDYTSGCATPIIPIEITLHETMCMKFFGESGQNLDEPTTFIPTCPNVTSAMNLEFKELESRDGQIYVDAYKKAFDVLERLDEKGIECLNTLSKSESEYLNSDYSTSLILSWFIIEHIILDIFLREANGNMNKNGSSPKFDDMLSKVQSTANYREYSSVIALITQAKNARNGFAHRNEKVDKDSAEKSLNAAFALASYKLKIDLKHSIYVPQILSYGR</sequence>
<proteinExistence type="predicted"/>
<comment type="caution">
    <text evidence="1">The sequence shown here is derived from an EMBL/GenBank/DDBJ whole genome shotgun (WGS) entry which is preliminary data.</text>
</comment>
<protein>
    <submittedName>
        <fullName evidence="1">Uncharacterized protein</fullName>
    </submittedName>
</protein>
<dbReference type="RefSeq" id="WP_107683291.1">
    <property type="nucleotide sequence ID" value="NZ_CAWQUB010000001.1"/>
</dbReference>
<gene>
    <name evidence="1" type="ORF">DAA48_10065</name>
</gene>
<reference evidence="1 2" key="1">
    <citation type="submission" date="2018-03" db="EMBL/GenBank/DDBJ databases">
        <title>Aeromonas veronii whole genome sequencing and analysis.</title>
        <authorList>
            <person name="Xie H."/>
            <person name="Liu T."/>
            <person name="Wang K."/>
        </authorList>
    </citation>
    <scope>NUCLEOTIDE SEQUENCE [LARGE SCALE GENOMIC DNA]</scope>
    <source>
        <strain evidence="1 2">XH.VA.1</strain>
    </source>
</reference>
<organism evidence="1 2">
    <name type="scientific">Aeromonas veronii</name>
    <dbReference type="NCBI Taxonomy" id="654"/>
    <lineage>
        <taxon>Bacteria</taxon>
        <taxon>Pseudomonadati</taxon>
        <taxon>Pseudomonadota</taxon>
        <taxon>Gammaproteobacteria</taxon>
        <taxon>Aeromonadales</taxon>
        <taxon>Aeromonadaceae</taxon>
        <taxon>Aeromonas</taxon>
    </lineage>
</organism>
<dbReference type="EMBL" id="PZKL01000024">
    <property type="protein sequence ID" value="PTH81112.1"/>
    <property type="molecule type" value="Genomic_DNA"/>
</dbReference>
<accession>A0A2T4N2P9</accession>
<name>A0A2T4N2P9_AERVE</name>